<reference evidence="1" key="1">
    <citation type="submission" date="2022-07" db="EMBL/GenBank/DDBJ databases">
        <title>Tahibacter sp., a new gammaproteobacterium isolated from the silt sample collected at pig farm.</title>
        <authorList>
            <person name="Chen H."/>
        </authorList>
    </citation>
    <scope>NUCLEOTIDE SEQUENCE</scope>
    <source>
        <strain evidence="1">P2K</strain>
    </source>
</reference>
<keyword evidence="2" id="KW-1185">Reference proteome</keyword>
<dbReference type="Proteomes" id="UP001165498">
    <property type="component" value="Unassembled WGS sequence"/>
</dbReference>
<gene>
    <name evidence="1" type="ORF">NM961_10415</name>
</gene>
<dbReference type="EMBL" id="JANFQO010000008">
    <property type="protein sequence ID" value="MCQ4165122.1"/>
    <property type="molecule type" value="Genomic_DNA"/>
</dbReference>
<accession>A0ABT1QS81</accession>
<name>A0ABT1QS81_9GAMM</name>
<comment type="caution">
    <text evidence="1">The sequence shown here is derived from an EMBL/GenBank/DDBJ whole genome shotgun (WGS) entry which is preliminary data.</text>
</comment>
<evidence type="ECO:0000313" key="1">
    <source>
        <dbReference type="EMBL" id="MCQ4165122.1"/>
    </source>
</evidence>
<organism evidence="1 2">
    <name type="scientific">Tahibacter harae</name>
    <dbReference type="NCBI Taxonomy" id="2963937"/>
    <lineage>
        <taxon>Bacteria</taxon>
        <taxon>Pseudomonadati</taxon>
        <taxon>Pseudomonadota</taxon>
        <taxon>Gammaproteobacteria</taxon>
        <taxon>Lysobacterales</taxon>
        <taxon>Rhodanobacteraceae</taxon>
        <taxon>Tahibacter</taxon>
    </lineage>
</organism>
<proteinExistence type="predicted"/>
<sequence length="46" mass="5179">MRELIQQLAREFVLVYEAVRTAAGEAAALAHDLVQAARRAWREARA</sequence>
<dbReference type="RefSeq" id="WP_255914187.1">
    <property type="nucleotide sequence ID" value="NZ_JANFQO010000008.1"/>
</dbReference>
<protein>
    <submittedName>
        <fullName evidence="1">Uncharacterized protein</fullName>
    </submittedName>
</protein>
<evidence type="ECO:0000313" key="2">
    <source>
        <dbReference type="Proteomes" id="UP001165498"/>
    </source>
</evidence>